<dbReference type="EMBL" id="JASJOS010000021">
    <property type="protein sequence ID" value="MDJ1485580.1"/>
    <property type="molecule type" value="Genomic_DNA"/>
</dbReference>
<gene>
    <name evidence="1" type="ORF">QNI16_34135</name>
</gene>
<organism evidence="1 2">
    <name type="scientific">Xanthocytophaga flava</name>
    <dbReference type="NCBI Taxonomy" id="3048013"/>
    <lineage>
        <taxon>Bacteria</taxon>
        <taxon>Pseudomonadati</taxon>
        <taxon>Bacteroidota</taxon>
        <taxon>Cytophagia</taxon>
        <taxon>Cytophagales</taxon>
        <taxon>Rhodocytophagaceae</taxon>
        <taxon>Xanthocytophaga</taxon>
    </lineage>
</organism>
<dbReference type="Proteomes" id="UP001241110">
    <property type="component" value="Unassembled WGS sequence"/>
</dbReference>
<evidence type="ECO:0000313" key="1">
    <source>
        <dbReference type="EMBL" id="MDJ1485580.1"/>
    </source>
</evidence>
<proteinExistence type="predicted"/>
<comment type="caution">
    <text evidence="1">The sequence shown here is derived from an EMBL/GenBank/DDBJ whole genome shotgun (WGS) entry which is preliminary data.</text>
</comment>
<accession>A0AAE3QU91</accession>
<sequence>MVFEGFSDFLSYLTLGKNQLVATADFVILNPVSLFEKVSPILEQSESIQL</sequence>
<protein>
    <submittedName>
        <fullName evidence="1">Uncharacterized protein</fullName>
    </submittedName>
</protein>
<name>A0AAE3QU91_9BACT</name>
<reference evidence="1" key="1">
    <citation type="submission" date="2023-05" db="EMBL/GenBank/DDBJ databases">
        <authorList>
            <person name="Zhang X."/>
        </authorList>
    </citation>
    <scope>NUCLEOTIDE SEQUENCE</scope>
    <source>
        <strain evidence="1">YF14B1</strain>
    </source>
</reference>
<dbReference type="AlphaFoldDB" id="A0AAE3QU91"/>
<dbReference type="RefSeq" id="WP_313988319.1">
    <property type="nucleotide sequence ID" value="NZ_JASJOS010000021.1"/>
</dbReference>
<evidence type="ECO:0000313" key="2">
    <source>
        <dbReference type="Proteomes" id="UP001241110"/>
    </source>
</evidence>